<dbReference type="AlphaFoldDB" id="A0A9W7W4P9"/>
<evidence type="ECO:0000313" key="2">
    <source>
        <dbReference type="EMBL" id="KAH9834375.1"/>
    </source>
</evidence>
<feature type="region of interest" description="Disordered" evidence="1">
    <location>
        <begin position="40"/>
        <end position="67"/>
    </location>
</feature>
<evidence type="ECO:0000256" key="1">
    <source>
        <dbReference type="SAM" id="MobiDB-lite"/>
    </source>
</evidence>
<name>A0A9W7W4P9_9PEZI</name>
<keyword evidence="3" id="KW-1185">Reference proteome</keyword>
<reference evidence="2 3" key="2">
    <citation type="journal article" date="2021" name="Curr. Genet.">
        <title>Genetic response to nitrogen starvation in the aggressive Eucalyptus foliar pathogen Teratosphaeria destructans.</title>
        <authorList>
            <person name="Havenga M."/>
            <person name="Wingfield B.D."/>
            <person name="Wingfield M.J."/>
            <person name="Dreyer L.L."/>
            <person name="Roets F."/>
            <person name="Aylward J."/>
        </authorList>
    </citation>
    <scope>NUCLEOTIDE SEQUENCE [LARGE SCALE GENOMIC DNA]</scope>
    <source>
        <strain evidence="2">CMW44962</strain>
    </source>
</reference>
<sequence length="90" mass="10527">MAFKGFTLGLLIQTGLLSKLKEPISTIELEWTSLFAKDKGNQDHSMEAEYSPVQESGRRRRGRRSRRWHGRWQGRRGKWREGKAVVLEEN</sequence>
<comment type="caution">
    <text evidence="2">The sequence shown here is derived from an EMBL/GenBank/DDBJ whole genome shotgun (WGS) entry which is preliminary data.</text>
</comment>
<feature type="compositionally biased region" description="Basic residues" evidence="1">
    <location>
        <begin position="58"/>
        <end position="67"/>
    </location>
</feature>
<accession>A0A9W7W4P9</accession>
<dbReference type="Proteomes" id="UP001138500">
    <property type="component" value="Unassembled WGS sequence"/>
</dbReference>
<protein>
    <submittedName>
        <fullName evidence="2">Uncharacterized protein</fullName>
    </submittedName>
</protein>
<gene>
    <name evidence="2" type="ORF">Tdes44962_MAKER02032</name>
</gene>
<evidence type="ECO:0000313" key="3">
    <source>
        <dbReference type="Proteomes" id="UP001138500"/>
    </source>
</evidence>
<proteinExistence type="predicted"/>
<reference evidence="2 3" key="1">
    <citation type="journal article" date="2018" name="IMA Fungus">
        <title>IMA Genome-F 10: Nine draft genome sequences of Claviceps purpurea s.lat., including C. arundinis, C. humidiphila, and C. cf. spartinae, pseudomolecules for the pitch canker pathogen Fusarium circinatum, draft genome of Davidsoniella eucalypti, Grosmannia galeiformis, Quambalaria eucalypti, and Teratosphaeria destructans.</title>
        <authorList>
            <person name="Wingfield B.D."/>
            <person name="Liu M."/>
            <person name="Nguyen H.D."/>
            <person name="Lane F.A."/>
            <person name="Morgan S.W."/>
            <person name="De Vos L."/>
            <person name="Wilken P.M."/>
            <person name="Duong T.A."/>
            <person name="Aylward J."/>
            <person name="Coetzee M.P."/>
            <person name="Dadej K."/>
            <person name="De Beer Z.W."/>
            <person name="Findlay W."/>
            <person name="Havenga M."/>
            <person name="Kolarik M."/>
            <person name="Menzies J.G."/>
            <person name="Naidoo K."/>
            <person name="Pochopski O."/>
            <person name="Shoukouhi P."/>
            <person name="Santana Q.C."/>
            <person name="Seifert K.A."/>
            <person name="Soal N."/>
            <person name="Steenkamp E.T."/>
            <person name="Tatham C.T."/>
            <person name="van der Nest M.A."/>
            <person name="Wingfield M.J."/>
        </authorList>
    </citation>
    <scope>NUCLEOTIDE SEQUENCE [LARGE SCALE GENOMIC DNA]</scope>
    <source>
        <strain evidence="2">CMW44962</strain>
    </source>
</reference>
<organism evidence="2 3">
    <name type="scientific">Teratosphaeria destructans</name>
    <dbReference type="NCBI Taxonomy" id="418781"/>
    <lineage>
        <taxon>Eukaryota</taxon>
        <taxon>Fungi</taxon>
        <taxon>Dikarya</taxon>
        <taxon>Ascomycota</taxon>
        <taxon>Pezizomycotina</taxon>
        <taxon>Dothideomycetes</taxon>
        <taxon>Dothideomycetidae</taxon>
        <taxon>Mycosphaerellales</taxon>
        <taxon>Teratosphaeriaceae</taxon>
        <taxon>Teratosphaeria</taxon>
    </lineage>
</organism>
<dbReference type="EMBL" id="RIBY02001001">
    <property type="protein sequence ID" value="KAH9834375.1"/>
    <property type="molecule type" value="Genomic_DNA"/>
</dbReference>